<dbReference type="GO" id="GO:0046872">
    <property type="term" value="F:metal ion binding"/>
    <property type="evidence" value="ECO:0007669"/>
    <property type="project" value="UniProtKB-KW"/>
</dbReference>
<dbReference type="Pfam" id="PF02628">
    <property type="entry name" value="COX15-CtaA"/>
    <property type="match status" value="1"/>
</dbReference>
<keyword evidence="9 12" id="KW-0472">Membrane</keyword>
<evidence type="ECO:0000256" key="7">
    <source>
        <dbReference type="ARBA" id="ARBA00023004"/>
    </source>
</evidence>
<evidence type="ECO:0000256" key="6">
    <source>
        <dbReference type="ARBA" id="ARBA00023002"/>
    </source>
</evidence>
<name>A0A3M9MPT3_9BACT</name>
<evidence type="ECO:0000313" key="14">
    <source>
        <dbReference type="Proteomes" id="UP000271010"/>
    </source>
</evidence>
<comment type="subcellular location">
    <subcellularLocation>
        <location evidence="2">Membrane</location>
        <topology evidence="2">Multi-pass membrane protein</topology>
    </subcellularLocation>
</comment>
<sequence length="348" mass="39652">MHTASNTKSIQYWLLTGAFLILAMVVIGGITRLTGSGLSIVEWNVISGTLPPLSEEAWQKAFWQYQQFPEFQKVNYSMSLAGFKQIFWWEYLHRLLGRVIGIVFLIPFGVFLLQKRLKDWLLKRLLFILFLGMLQGAMGWFMVKSGLVDNPHVSHYRLAAHFCLALALIGTILWTVADLRLKHDQRQHFATSLTRFSYWLLGAVLVQIVLGAFVAGLKAGFYYNTFPLMNHEFFPSVLGEILTWGNFMENGSLMQFVHRWVAMLVLLLFLRFWFMSRSAAISLRTKHTIQVLLLVVLVQVGLGIATLVMQVPVSLGVLHQVVAVVLYSSTLLTVHQLRYTYAPNNQAV</sequence>
<dbReference type="PANTHER" id="PTHR23289">
    <property type="entry name" value="CYTOCHROME C OXIDASE ASSEMBLY PROTEIN COX15"/>
    <property type="match status" value="1"/>
</dbReference>
<keyword evidence="7" id="KW-0408">Iron</keyword>
<feature type="transmembrane region" description="Helical" evidence="12">
    <location>
        <begin position="257"/>
        <end position="276"/>
    </location>
</feature>
<dbReference type="EMBL" id="RJJE01000017">
    <property type="protein sequence ID" value="RNI27235.1"/>
    <property type="molecule type" value="Genomic_DNA"/>
</dbReference>
<dbReference type="HAMAP" id="MF_01665">
    <property type="entry name" value="HemeA_synth_type2"/>
    <property type="match status" value="1"/>
</dbReference>
<protein>
    <submittedName>
        <fullName evidence="13">Heme A synthase</fullName>
    </submittedName>
</protein>
<evidence type="ECO:0000256" key="4">
    <source>
        <dbReference type="ARBA" id="ARBA00022723"/>
    </source>
</evidence>
<feature type="transmembrane region" description="Helical" evidence="12">
    <location>
        <begin position="288"/>
        <end position="311"/>
    </location>
</feature>
<feature type="transmembrane region" description="Helical" evidence="12">
    <location>
        <begin position="317"/>
        <end position="334"/>
    </location>
</feature>
<evidence type="ECO:0000313" key="13">
    <source>
        <dbReference type="EMBL" id="RNI27235.1"/>
    </source>
</evidence>
<keyword evidence="6" id="KW-0560">Oxidoreductase</keyword>
<feature type="transmembrane region" description="Helical" evidence="12">
    <location>
        <begin position="95"/>
        <end position="113"/>
    </location>
</feature>
<gene>
    <name evidence="13" type="ORF">EFA69_13825</name>
</gene>
<keyword evidence="8" id="KW-0350">Heme biosynthesis</keyword>
<reference evidence="13 14" key="1">
    <citation type="submission" date="2018-11" db="EMBL/GenBank/DDBJ databases">
        <title>Rufibacter latericius sp. nov., isolated from water in Baiyang Lake.</title>
        <authorList>
            <person name="Yang Y."/>
        </authorList>
    </citation>
    <scope>NUCLEOTIDE SEQUENCE [LARGE SCALE GENOMIC DNA]</scope>
    <source>
        <strain evidence="13 14">MCC P1</strain>
    </source>
</reference>
<dbReference type="Proteomes" id="UP000271010">
    <property type="component" value="Unassembled WGS sequence"/>
</dbReference>
<keyword evidence="14" id="KW-1185">Reference proteome</keyword>
<evidence type="ECO:0000256" key="2">
    <source>
        <dbReference type="ARBA" id="ARBA00004141"/>
    </source>
</evidence>
<evidence type="ECO:0000256" key="12">
    <source>
        <dbReference type="SAM" id="Phobius"/>
    </source>
</evidence>
<dbReference type="GO" id="GO:0016020">
    <property type="term" value="C:membrane"/>
    <property type="evidence" value="ECO:0007669"/>
    <property type="project" value="UniProtKB-SubCell"/>
</dbReference>
<comment type="pathway">
    <text evidence="10">Porphyrin-containing compound metabolism; heme A biosynthesis; heme A from heme O: step 1/1.</text>
</comment>
<feature type="transmembrane region" description="Helical" evidence="12">
    <location>
        <begin position="125"/>
        <end position="143"/>
    </location>
</feature>
<evidence type="ECO:0000256" key="1">
    <source>
        <dbReference type="ARBA" id="ARBA00001970"/>
    </source>
</evidence>
<proteinExistence type="inferred from homology"/>
<dbReference type="RefSeq" id="WP_123133704.1">
    <property type="nucleotide sequence ID" value="NZ_RJJE01000017.1"/>
</dbReference>
<organism evidence="13 14">
    <name type="scientific">Rufibacter immobilis</name>
    <dbReference type="NCBI Taxonomy" id="1348778"/>
    <lineage>
        <taxon>Bacteria</taxon>
        <taxon>Pseudomonadati</taxon>
        <taxon>Bacteroidota</taxon>
        <taxon>Cytophagia</taxon>
        <taxon>Cytophagales</taxon>
        <taxon>Hymenobacteraceae</taxon>
        <taxon>Rufibacter</taxon>
    </lineage>
</organism>
<evidence type="ECO:0000256" key="5">
    <source>
        <dbReference type="ARBA" id="ARBA00022989"/>
    </source>
</evidence>
<evidence type="ECO:0000256" key="8">
    <source>
        <dbReference type="ARBA" id="ARBA00023133"/>
    </source>
</evidence>
<keyword evidence="5 12" id="KW-1133">Transmembrane helix</keyword>
<keyword evidence="3 12" id="KW-0812">Transmembrane</keyword>
<dbReference type="AlphaFoldDB" id="A0A3M9MPT3"/>
<dbReference type="GO" id="GO:0006784">
    <property type="term" value="P:heme A biosynthetic process"/>
    <property type="evidence" value="ECO:0007669"/>
    <property type="project" value="InterPro"/>
</dbReference>
<evidence type="ECO:0000256" key="9">
    <source>
        <dbReference type="ARBA" id="ARBA00023136"/>
    </source>
</evidence>
<feature type="transmembrane region" description="Helical" evidence="12">
    <location>
        <begin position="12"/>
        <end position="31"/>
    </location>
</feature>
<accession>A0A3M9MPT3</accession>
<comment type="cofactor">
    <cofactor evidence="1">
        <name>heme b</name>
        <dbReference type="ChEBI" id="CHEBI:60344"/>
    </cofactor>
</comment>
<dbReference type="InterPro" id="IPR003780">
    <property type="entry name" value="COX15/CtaA_fam"/>
</dbReference>
<evidence type="ECO:0000256" key="11">
    <source>
        <dbReference type="ARBA" id="ARBA00048044"/>
    </source>
</evidence>
<dbReference type="PANTHER" id="PTHR23289:SF2">
    <property type="entry name" value="CYTOCHROME C OXIDASE ASSEMBLY PROTEIN COX15 HOMOLOG"/>
    <property type="match status" value="1"/>
</dbReference>
<comment type="catalytic activity">
    <reaction evidence="11">
        <text>Fe(II)-heme o + 2 A + H2O = Fe(II)-heme a + 2 AH2</text>
        <dbReference type="Rhea" id="RHEA:63388"/>
        <dbReference type="ChEBI" id="CHEBI:13193"/>
        <dbReference type="ChEBI" id="CHEBI:15377"/>
        <dbReference type="ChEBI" id="CHEBI:17499"/>
        <dbReference type="ChEBI" id="CHEBI:60530"/>
        <dbReference type="ChEBI" id="CHEBI:61715"/>
        <dbReference type="EC" id="1.17.99.9"/>
    </reaction>
    <physiologicalReaction direction="left-to-right" evidence="11">
        <dbReference type="Rhea" id="RHEA:63389"/>
    </physiologicalReaction>
</comment>
<comment type="caution">
    <text evidence="13">The sequence shown here is derived from an EMBL/GenBank/DDBJ whole genome shotgun (WGS) entry which is preliminary data.</text>
</comment>
<dbReference type="InterPro" id="IPR023754">
    <property type="entry name" value="HemeA_Synthase_type2"/>
</dbReference>
<feature type="transmembrane region" description="Helical" evidence="12">
    <location>
        <begin position="198"/>
        <end position="223"/>
    </location>
</feature>
<evidence type="ECO:0000256" key="10">
    <source>
        <dbReference type="ARBA" id="ARBA00044501"/>
    </source>
</evidence>
<evidence type="ECO:0000256" key="3">
    <source>
        <dbReference type="ARBA" id="ARBA00022692"/>
    </source>
</evidence>
<dbReference type="OrthoDB" id="9793156at2"/>
<dbReference type="GO" id="GO:0120547">
    <property type="term" value="F:heme A synthase activity"/>
    <property type="evidence" value="ECO:0007669"/>
    <property type="project" value="UniProtKB-EC"/>
</dbReference>
<dbReference type="GO" id="GO:0016653">
    <property type="term" value="F:oxidoreductase activity, acting on NAD(P)H, heme protein as acceptor"/>
    <property type="evidence" value="ECO:0007669"/>
    <property type="project" value="TreeGrafter"/>
</dbReference>
<feature type="transmembrane region" description="Helical" evidence="12">
    <location>
        <begin position="155"/>
        <end position="177"/>
    </location>
</feature>
<keyword evidence="4" id="KW-0479">Metal-binding</keyword>